<evidence type="ECO:0000256" key="5">
    <source>
        <dbReference type="PROSITE-ProRule" id="PRU00191"/>
    </source>
</evidence>
<keyword evidence="4" id="KW-1064">Adaptive immunity</keyword>
<evidence type="ECO:0000256" key="2">
    <source>
        <dbReference type="ARBA" id="ARBA00022859"/>
    </source>
</evidence>
<evidence type="ECO:0000256" key="4">
    <source>
        <dbReference type="ARBA" id="ARBA00023130"/>
    </source>
</evidence>
<accession>A0A9Q1D2B8</accession>
<keyword evidence="8" id="KW-1185">Reference proteome</keyword>
<organism evidence="7 8">
    <name type="scientific">Conger conger</name>
    <name type="common">Conger eel</name>
    <name type="synonym">Muraena conger</name>
    <dbReference type="NCBI Taxonomy" id="82655"/>
    <lineage>
        <taxon>Eukaryota</taxon>
        <taxon>Metazoa</taxon>
        <taxon>Chordata</taxon>
        <taxon>Craniata</taxon>
        <taxon>Vertebrata</taxon>
        <taxon>Euteleostomi</taxon>
        <taxon>Actinopterygii</taxon>
        <taxon>Neopterygii</taxon>
        <taxon>Teleostei</taxon>
        <taxon>Anguilliformes</taxon>
        <taxon>Congridae</taxon>
        <taxon>Conger</taxon>
    </lineage>
</organism>
<evidence type="ECO:0000256" key="3">
    <source>
        <dbReference type="ARBA" id="ARBA00022999"/>
    </source>
</evidence>
<keyword evidence="1" id="KW-0399">Innate immunity</keyword>
<dbReference type="GO" id="GO:0009966">
    <property type="term" value="P:regulation of signal transduction"/>
    <property type="evidence" value="ECO:0007669"/>
    <property type="project" value="TreeGrafter"/>
</dbReference>
<evidence type="ECO:0000313" key="8">
    <source>
        <dbReference type="Proteomes" id="UP001152803"/>
    </source>
</evidence>
<comment type="caution">
    <text evidence="7">The sequence shown here is derived from an EMBL/GenBank/DDBJ whole genome shotgun (WGS) entry which is preliminary data.</text>
</comment>
<dbReference type="GO" id="GO:0045087">
    <property type="term" value="P:innate immune response"/>
    <property type="evidence" value="ECO:0007669"/>
    <property type="project" value="UniProtKB-KW"/>
</dbReference>
<dbReference type="SUPFAM" id="SSF55550">
    <property type="entry name" value="SH2 domain"/>
    <property type="match status" value="1"/>
</dbReference>
<proteinExistence type="predicted"/>
<evidence type="ECO:0000256" key="1">
    <source>
        <dbReference type="ARBA" id="ARBA00022588"/>
    </source>
</evidence>
<dbReference type="EMBL" id="JAFJMO010000015">
    <property type="protein sequence ID" value="KAJ8256167.1"/>
    <property type="molecule type" value="Genomic_DNA"/>
</dbReference>
<gene>
    <name evidence="7" type="ORF">COCON_G00200310</name>
</gene>
<evidence type="ECO:0000259" key="6">
    <source>
        <dbReference type="PROSITE" id="PS50001"/>
    </source>
</evidence>
<dbReference type="PANTHER" id="PTHR46051">
    <property type="entry name" value="SH2 DOMAIN-CONTAINING PROTEIN"/>
    <property type="match status" value="1"/>
</dbReference>
<dbReference type="GO" id="GO:0050776">
    <property type="term" value="P:regulation of immune response"/>
    <property type="evidence" value="ECO:0007669"/>
    <property type="project" value="TreeGrafter"/>
</dbReference>
<dbReference type="GO" id="GO:0002250">
    <property type="term" value="P:adaptive immune response"/>
    <property type="evidence" value="ECO:0007669"/>
    <property type="project" value="UniProtKB-KW"/>
</dbReference>
<dbReference type="InterPro" id="IPR000980">
    <property type="entry name" value="SH2"/>
</dbReference>
<dbReference type="AlphaFoldDB" id="A0A9Q1D2B8"/>
<feature type="domain" description="SH2" evidence="6">
    <location>
        <begin position="5"/>
        <end position="100"/>
    </location>
</feature>
<sequence length="119" mass="13739">MFHSIYYGKISREETERLLEKYGMEGSFLARDSESVPGAFCLCVRRASFVHTYRIYWCAEGWSIKTSPEVKMQSFETLDKLIDCCRRGASDKMAALLHPLDRRALPQAGPNKELSYMEM</sequence>
<dbReference type="PANTHER" id="PTHR46051:SF1">
    <property type="entry name" value="INOSITOL POLYPHOSPHATE-RELATED PHOSPHATASE DOMAIN-CONTAINING PROTEIN"/>
    <property type="match status" value="1"/>
</dbReference>
<protein>
    <recommendedName>
        <fullName evidence="6">SH2 domain-containing protein</fullName>
    </recommendedName>
</protein>
<dbReference type="Gene3D" id="3.30.505.10">
    <property type="entry name" value="SH2 domain"/>
    <property type="match status" value="1"/>
</dbReference>
<dbReference type="SMART" id="SM00252">
    <property type="entry name" value="SH2"/>
    <property type="match status" value="1"/>
</dbReference>
<keyword evidence="2" id="KW-0391">Immunity</keyword>
<dbReference type="PRINTS" id="PR00401">
    <property type="entry name" value="SH2DOMAIN"/>
</dbReference>
<dbReference type="Proteomes" id="UP001152803">
    <property type="component" value="Unassembled WGS sequence"/>
</dbReference>
<dbReference type="OrthoDB" id="10053436at2759"/>
<dbReference type="Pfam" id="PF00017">
    <property type="entry name" value="SH2"/>
    <property type="match status" value="1"/>
</dbReference>
<dbReference type="InterPro" id="IPR036860">
    <property type="entry name" value="SH2_dom_sf"/>
</dbReference>
<name>A0A9Q1D2B8_CONCO</name>
<keyword evidence="3 5" id="KW-0727">SH2 domain</keyword>
<dbReference type="PROSITE" id="PS50001">
    <property type="entry name" value="SH2"/>
    <property type="match status" value="1"/>
</dbReference>
<evidence type="ECO:0000313" key="7">
    <source>
        <dbReference type="EMBL" id="KAJ8256167.1"/>
    </source>
</evidence>
<reference evidence="7" key="1">
    <citation type="journal article" date="2023" name="Science">
        <title>Genome structures resolve the early diversification of teleost fishes.</title>
        <authorList>
            <person name="Parey E."/>
            <person name="Louis A."/>
            <person name="Montfort J."/>
            <person name="Bouchez O."/>
            <person name="Roques C."/>
            <person name="Iampietro C."/>
            <person name="Lluch J."/>
            <person name="Castinel A."/>
            <person name="Donnadieu C."/>
            <person name="Desvignes T."/>
            <person name="Floi Bucao C."/>
            <person name="Jouanno E."/>
            <person name="Wen M."/>
            <person name="Mejri S."/>
            <person name="Dirks R."/>
            <person name="Jansen H."/>
            <person name="Henkel C."/>
            <person name="Chen W.J."/>
            <person name="Zahm M."/>
            <person name="Cabau C."/>
            <person name="Klopp C."/>
            <person name="Thompson A.W."/>
            <person name="Robinson-Rechavi M."/>
            <person name="Braasch I."/>
            <person name="Lecointre G."/>
            <person name="Bobe J."/>
            <person name="Postlethwait J.H."/>
            <person name="Berthelot C."/>
            <person name="Roest Crollius H."/>
            <person name="Guiguen Y."/>
        </authorList>
    </citation>
    <scope>NUCLEOTIDE SEQUENCE</scope>
    <source>
        <strain evidence="7">Concon-B</strain>
    </source>
</reference>